<dbReference type="GO" id="GO:0070979">
    <property type="term" value="P:protein K11-linked ubiquitination"/>
    <property type="evidence" value="ECO:0007669"/>
    <property type="project" value="TreeGrafter"/>
</dbReference>
<dbReference type="InterPro" id="IPR036322">
    <property type="entry name" value="WD40_repeat_dom_sf"/>
</dbReference>
<dbReference type="PANTHER" id="PTHR13260:SF0">
    <property type="entry name" value="ANAPHASE-PROMOTING COMPLEX SUBUNIT 4"/>
    <property type="match status" value="1"/>
</dbReference>
<keyword evidence="4" id="KW-0131">Cell cycle</keyword>
<keyword evidence="2" id="KW-0498">Mitosis</keyword>
<evidence type="ECO:0000313" key="6">
    <source>
        <dbReference type="EMBL" id="GAU28818.1"/>
    </source>
</evidence>
<dbReference type="InterPro" id="IPR024789">
    <property type="entry name" value="APC4"/>
</dbReference>
<dbReference type="GO" id="GO:0005680">
    <property type="term" value="C:anaphase-promoting complex"/>
    <property type="evidence" value="ECO:0007669"/>
    <property type="project" value="InterPro"/>
</dbReference>
<evidence type="ECO:0000256" key="4">
    <source>
        <dbReference type="ARBA" id="ARBA00023306"/>
    </source>
</evidence>
<feature type="domain" description="Anaphase-promoting complex subunit 4-like WD40" evidence="5">
    <location>
        <begin position="28"/>
        <end position="87"/>
    </location>
</feature>
<feature type="non-terminal residue" evidence="6">
    <location>
        <position position="176"/>
    </location>
</feature>
<dbReference type="InterPro" id="IPR015943">
    <property type="entry name" value="WD40/YVTN_repeat-like_dom_sf"/>
</dbReference>
<name>A0A2Z6MAX0_TRISU</name>
<dbReference type="AlphaFoldDB" id="A0A2Z6MAX0"/>
<keyword evidence="7" id="KW-1185">Reference proteome</keyword>
<dbReference type="OrthoDB" id="1731732at2759"/>
<evidence type="ECO:0000256" key="2">
    <source>
        <dbReference type="ARBA" id="ARBA00022776"/>
    </source>
</evidence>
<dbReference type="Gene3D" id="2.130.10.10">
    <property type="entry name" value="YVTN repeat-like/Quinoprotein amine dehydrogenase"/>
    <property type="match status" value="1"/>
</dbReference>
<reference evidence="7" key="1">
    <citation type="journal article" date="2017" name="Front. Plant Sci.">
        <title>Climate Clever Clovers: New Paradigm to Reduce the Environmental Footprint of Ruminants by Breeding Low Methanogenic Forages Utilizing Haplotype Variation.</title>
        <authorList>
            <person name="Kaur P."/>
            <person name="Appels R."/>
            <person name="Bayer P.E."/>
            <person name="Keeble-Gagnere G."/>
            <person name="Wang J."/>
            <person name="Hirakawa H."/>
            <person name="Shirasawa K."/>
            <person name="Vercoe P."/>
            <person name="Stefanova K."/>
            <person name="Durmic Z."/>
            <person name="Nichols P."/>
            <person name="Revell C."/>
            <person name="Isobe S.N."/>
            <person name="Edwards D."/>
            <person name="Erskine W."/>
        </authorList>
    </citation>
    <scope>NUCLEOTIDE SEQUENCE [LARGE SCALE GENOMIC DNA]</scope>
    <source>
        <strain evidence="7">cv. Daliak</strain>
    </source>
</reference>
<evidence type="ECO:0000313" key="7">
    <source>
        <dbReference type="Proteomes" id="UP000242715"/>
    </source>
</evidence>
<dbReference type="Proteomes" id="UP000242715">
    <property type="component" value="Unassembled WGS sequence"/>
</dbReference>
<dbReference type="EMBL" id="DF973381">
    <property type="protein sequence ID" value="GAU28818.1"/>
    <property type="molecule type" value="Genomic_DNA"/>
</dbReference>
<keyword evidence="1" id="KW-0132">Cell division</keyword>
<dbReference type="GO" id="GO:0051301">
    <property type="term" value="P:cell division"/>
    <property type="evidence" value="ECO:0007669"/>
    <property type="project" value="UniProtKB-KW"/>
</dbReference>
<organism evidence="6 7">
    <name type="scientific">Trifolium subterraneum</name>
    <name type="common">Subterranean clover</name>
    <dbReference type="NCBI Taxonomy" id="3900"/>
    <lineage>
        <taxon>Eukaryota</taxon>
        <taxon>Viridiplantae</taxon>
        <taxon>Streptophyta</taxon>
        <taxon>Embryophyta</taxon>
        <taxon>Tracheophyta</taxon>
        <taxon>Spermatophyta</taxon>
        <taxon>Magnoliopsida</taxon>
        <taxon>eudicotyledons</taxon>
        <taxon>Gunneridae</taxon>
        <taxon>Pentapetalae</taxon>
        <taxon>rosids</taxon>
        <taxon>fabids</taxon>
        <taxon>Fabales</taxon>
        <taxon>Fabaceae</taxon>
        <taxon>Papilionoideae</taxon>
        <taxon>50 kb inversion clade</taxon>
        <taxon>NPAAA clade</taxon>
        <taxon>Hologalegina</taxon>
        <taxon>IRL clade</taxon>
        <taxon>Trifolieae</taxon>
        <taxon>Trifolium</taxon>
    </lineage>
</organism>
<keyword evidence="3" id="KW-0833">Ubl conjugation pathway</keyword>
<proteinExistence type="predicted"/>
<dbReference type="SUPFAM" id="SSF50978">
    <property type="entry name" value="WD40 repeat-like"/>
    <property type="match status" value="1"/>
</dbReference>
<dbReference type="GO" id="GO:0034399">
    <property type="term" value="C:nuclear periphery"/>
    <property type="evidence" value="ECO:0007669"/>
    <property type="project" value="TreeGrafter"/>
</dbReference>
<dbReference type="Pfam" id="PF12894">
    <property type="entry name" value="ANAPC4_WD40"/>
    <property type="match status" value="1"/>
</dbReference>
<gene>
    <name evidence="6" type="ORF">TSUD_21550</name>
</gene>
<protein>
    <recommendedName>
        <fullName evidence="5">Anaphase-promoting complex subunit 4-like WD40 domain-containing protein</fullName>
    </recommendedName>
</protein>
<evidence type="ECO:0000256" key="1">
    <source>
        <dbReference type="ARBA" id="ARBA00022618"/>
    </source>
</evidence>
<dbReference type="InterPro" id="IPR024977">
    <property type="entry name" value="Apc4-like_WD40_dom"/>
</dbReference>
<evidence type="ECO:0000256" key="3">
    <source>
        <dbReference type="ARBA" id="ARBA00022786"/>
    </source>
</evidence>
<accession>A0A2Z6MAX0</accession>
<dbReference type="PANTHER" id="PTHR13260">
    <property type="entry name" value="ANAPHASE PROMOTING COMPLEX SUBUNIT 4 APC4"/>
    <property type="match status" value="1"/>
</dbReference>
<sequence>METDESCRVLPFQLQFDKPLASQVKIAEWNPEKDLLAMVSDDSKILLHRFNWQRLWTITPGRCVSSLCWRPDGKAIAVGLDDGTLSLDHRLTIIADDDRCHTSKYEDRTSRFFPPAPKVPRMPGLVSGDNGFMDDCDDSFEELSNSSHQRFNVLCSGDKDGNICFSIFGIFPIGKT</sequence>
<dbReference type="GO" id="GO:0031145">
    <property type="term" value="P:anaphase-promoting complex-dependent catabolic process"/>
    <property type="evidence" value="ECO:0007669"/>
    <property type="project" value="InterPro"/>
</dbReference>
<evidence type="ECO:0000259" key="5">
    <source>
        <dbReference type="Pfam" id="PF12894"/>
    </source>
</evidence>